<comment type="caution">
    <text evidence="2">The sequence shown here is derived from an EMBL/GenBank/DDBJ whole genome shotgun (WGS) entry which is preliminary data.</text>
</comment>
<dbReference type="EC" id="2.3.1.183" evidence="2"/>
<dbReference type="RefSeq" id="WP_309796032.1">
    <property type="nucleotide sequence ID" value="NZ_JAVDPW010000006.1"/>
</dbReference>
<accession>A0ABU1JR45</accession>
<feature type="domain" description="N-acetyltransferase" evidence="1">
    <location>
        <begin position="71"/>
        <end position="234"/>
    </location>
</feature>
<dbReference type="PROSITE" id="PS51186">
    <property type="entry name" value="GNAT"/>
    <property type="match status" value="1"/>
</dbReference>
<evidence type="ECO:0000313" key="2">
    <source>
        <dbReference type="EMBL" id="MDR6291082.1"/>
    </source>
</evidence>
<dbReference type="EMBL" id="JAVDPW010000006">
    <property type="protein sequence ID" value="MDR6291082.1"/>
    <property type="molecule type" value="Genomic_DNA"/>
</dbReference>
<evidence type="ECO:0000313" key="3">
    <source>
        <dbReference type="Proteomes" id="UP001262410"/>
    </source>
</evidence>
<keyword evidence="2" id="KW-0012">Acyltransferase</keyword>
<dbReference type="SUPFAM" id="SSF55729">
    <property type="entry name" value="Acyl-CoA N-acyltransferases (Nat)"/>
    <property type="match status" value="1"/>
</dbReference>
<organism evidence="2 3">
    <name type="scientific">Inquilinus ginsengisoli</name>
    <dbReference type="NCBI Taxonomy" id="363840"/>
    <lineage>
        <taxon>Bacteria</taxon>
        <taxon>Pseudomonadati</taxon>
        <taxon>Pseudomonadota</taxon>
        <taxon>Alphaproteobacteria</taxon>
        <taxon>Rhodospirillales</taxon>
        <taxon>Rhodospirillaceae</taxon>
        <taxon>Inquilinus</taxon>
    </lineage>
</organism>
<dbReference type="GO" id="GO:0102971">
    <property type="term" value="F:phosphinothricin N-acetyltransferase activity"/>
    <property type="evidence" value="ECO:0007669"/>
    <property type="project" value="UniProtKB-EC"/>
</dbReference>
<keyword evidence="3" id="KW-1185">Reference proteome</keyword>
<reference evidence="2 3" key="1">
    <citation type="submission" date="2023-07" db="EMBL/GenBank/DDBJ databases">
        <title>Sorghum-associated microbial communities from plants grown in Nebraska, USA.</title>
        <authorList>
            <person name="Schachtman D."/>
        </authorList>
    </citation>
    <scope>NUCLEOTIDE SEQUENCE [LARGE SCALE GENOMIC DNA]</scope>
    <source>
        <strain evidence="2 3">584</strain>
    </source>
</reference>
<sequence length="245" mass="26608">MSRLPPLTETLRWLAASPLSRRRQLDMLRGLDDRRLADLGICRGEALRGRPAPDRETLMPDRHDITLPAPVTIRDAAMADMAAVQAIYAHHVLHGFASFEETPPDAAELVARWVATLGQGLPYLAAEIDGRVVGYAYAGAHRPRPAYRHTVEDSVYVADGLAGRGIGRALLAGLITRCEAGPWRQMVAVIGDSRNAASIALHERLGFHRAGSFRSIGFKLGRWVDTVLMQRPLGVGDTVAPGPDA</sequence>
<dbReference type="PANTHER" id="PTHR43072">
    <property type="entry name" value="N-ACETYLTRANSFERASE"/>
    <property type="match status" value="1"/>
</dbReference>
<evidence type="ECO:0000259" key="1">
    <source>
        <dbReference type="PROSITE" id="PS51186"/>
    </source>
</evidence>
<dbReference type="PANTHER" id="PTHR43072:SF8">
    <property type="entry name" value="ACYLTRANSFERASE FABY-RELATED"/>
    <property type="match status" value="1"/>
</dbReference>
<proteinExistence type="predicted"/>
<dbReference type="InterPro" id="IPR016181">
    <property type="entry name" value="Acyl_CoA_acyltransferase"/>
</dbReference>
<dbReference type="Gene3D" id="3.40.630.30">
    <property type="match status" value="1"/>
</dbReference>
<keyword evidence="2" id="KW-0808">Transferase</keyword>
<dbReference type="Proteomes" id="UP001262410">
    <property type="component" value="Unassembled WGS sequence"/>
</dbReference>
<name>A0ABU1JR45_9PROT</name>
<protein>
    <submittedName>
        <fullName evidence="2">Phosphinothricin acetyltransferase</fullName>
        <ecNumber evidence="2">2.3.1.183</ecNumber>
    </submittedName>
</protein>
<gene>
    <name evidence="2" type="ORF">E9232_003608</name>
</gene>
<dbReference type="Pfam" id="PF13420">
    <property type="entry name" value="Acetyltransf_4"/>
    <property type="match status" value="1"/>
</dbReference>
<dbReference type="CDD" id="cd04301">
    <property type="entry name" value="NAT_SF"/>
    <property type="match status" value="1"/>
</dbReference>
<dbReference type="InterPro" id="IPR000182">
    <property type="entry name" value="GNAT_dom"/>
</dbReference>